<feature type="domain" description="4Fe-4S ferredoxin-type" evidence="5">
    <location>
        <begin position="564"/>
        <end position="593"/>
    </location>
</feature>
<dbReference type="EMBL" id="CP048836">
    <property type="protein sequence ID" value="QID16316.1"/>
    <property type="molecule type" value="Genomic_DNA"/>
</dbReference>
<evidence type="ECO:0000256" key="2">
    <source>
        <dbReference type="ARBA" id="ARBA00022723"/>
    </source>
</evidence>
<name>A0A6C1AY95_9RHOO</name>
<keyword evidence="1" id="KW-0004">4Fe-4S</keyword>
<proteinExistence type="predicted"/>
<evidence type="ECO:0000256" key="1">
    <source>
        <dbReference type="ARBA" id="ARBA00022485"/>
    </source>
</evidence>
<feature type="domain" description="4Fe-4S ferredoxin-type" evidence="5">
    <location>
        <begin position="173"/>
        <end position="202"/>
    </location>
</feature>
<dbReference type="InterPro" id="IPR017896">
    <property type="entry name" value="4Fe4S_Fe-S-bd"/>
</dbReference>
<dbReference type="InterPro" id="IPR017900">
    <property type="entry name" value="4Fe4S_Fe_S_CS"/>
</dbReference>
<dbReference type="PANTHER" id="PTHR43687:SF4">
    <property type="entry name" value="BLR5484 PROTEIN"/>
    <property type="match status" value="1"/>
</dbReference>
<accession>A0A6C1AY95</accession>
<evidence type="ECO:0000256" key="4">
    <source>
        <dbReference type="ARBA" id="ARBA00023014"/>
    </source>
</evidence>
<dbReference type="SUPFAM" id="SSF54862">
    <property type="entry name" value="4Fe-4S ferredoxins"/>
    <property type="match status" value="2"/>
</dbReference>
<keyword evidence="7" id="KW-1185">Reference proteome</keyword>
<evidence type="ECO:0000313" key="6">
    <source>
        <dbReference type="EMBL" id="QID16316.1"/>
    </source>
</evidence>
<keyword evidence="2" id="KW-0479">Metal-binding</keyword>
<organism evidence="6 7">
    <name type="scientific">Nitrogeniibacter mangrovi</name>
    <dbReference type="NCBI Taxonomy" id="2016596"/>
    <lineage>
        <taxon>Bacteria</taxon>
        <taxon>Pseudomonadati</taxon>
        <taxon>Pseudomonadota</taxon>
        <taxon>Betaproteobacteria</taxon>
        <taxon>Rhodocyclales</taxon>
        <taxon>Zoogloeaceae</taxon>
        <taxon>Nitrogeniibacter</taxon>
    </lineage>
</organism>
<dbReference type="Pfam" id="PF00037">
    <property type="entry name" value="Fer4"/>
    <property type="match status" value="1"/>
</dbReference>
<dbReference type="PROSITE" id="PS51379">
    <property type="entry name" value="4FE4S_FER_2"/>
    <property type="match status" value="4"/>
</dbReference>
<keyword evidence="3" id="KW-0408">Iron</keyword>
<evidence type="ECO:0000313" key="7">
    <source>
        <dbReference type="Proteomes" id="UP000501991"/>
    </source>
</evidence>
<dbReference type="Pfam" id="PF12838">
    <property type="entry name" value="Fer4_7"/>
    <property type="match status" value="1"/>
</dbReference>
<protein>
    <submittedName>
        <fullName evidence="6">4Fe-4S dicluster domain-containing protein</fullName>
    </submittedName>
</protein>
<dbReference type="PANTHER" id="PTHR43687">
    <property type="entry name" value="ADENYLYLSULFATE REDUCTASE, BETA SUBUNIT"/>
    <property type="match status" value="1"/>
</dbReference>
<dbReference type="Gene3D" id="3.30.70.3270">
    <property type="match status" value="1"/>
</dbReference>
<dbReference type="Gene3D" id="3.30.70.20">
    <property type="match status" value="3"/>
</dbReference>
<sequence length="675" mass="70854">MCRCQGRIEDGAIERARAALDADVDIVDLACRASTPLAADAVGCMREAPLLGERAASDAPLRFFPAREYAAGGVKAAPRLAALVAMAQLPEPPPVDAVSYDSQGRVAVLGAGPEAMAWAQRLQGKADARLQVTVFAEDESPLEASSPRQVPVHRARQVSVSGWLGAFRVAWTPANAVDASTCTGCGACITACSSDAIVRDGVSAYVDAARCNDKRRCIEVCEAGAIDFSFAPRTATFDLVLDLAEVPRLTMPHPPQGYFAPGGDVLKCAEAALEMTELVGEFEKPRFFDYQASLCAHARNRIEGCSRCIDTCSTSAIEADGDGVRVAPYLCMGCGACASVCPTGAMRYNYPAVPEVGARLRAALQAWQAVDRTAPTVVLHGAAQARTLQVAAETDPLPDDVLPLAVHDGASIGPDLILYALCAGAARVVVWQSDEAPATYLASAQRAAGFATAVLQGLGLDTDGARARAVSGDVDTLWAALAGPVPAALGEAARFHPQKDKRTTLEMCFEHLVKLAGATPPAPLPLPSGSPYGTVEIDGDRCTLCKSCVGACPSKALTETPEALQLRFREASCVQCGLCVATCPEDALSLTARLNLSPEARQPTVLHEDPPCTCVRCGQPFGSSAAVGRIAERLAGNPHFASPEQRRRLQMCGDCRVVDMMSPAAGRSELSVLDH</sequence>
<feature type="domain" description="4Fe-4S ferredoxin-type" evidence="5">
    <location>
        <begin position="533"/>
        <end position="562"/>
    </location>
</feature>
<dbReference type="GO" id="GO:0046872">
    <property type="term" value="F:metal ion binding"/>
    <property type="evidence" value="ECO:0007669"/>
    <property type="project" value="UniProtKB-KW"/>
</dbReference>
<dbReference type="Pfam" id="PF13237">
    <property type="entry name" value="Fer4_10"/>
    <property type="match status" value="1"/>
</dbReference>
<dbReference type="RefSeq" id="WP_173763485.1">
    <property type="nucleotide sequence ID" value="NZ_CP048836.1"/>
</dbReference>
<reference evidence="6 7" key="1">
    <citation type="submission" date="2020-02" db="EMBL/GenBank/DDBJ databases">
        <title>Nitrogenibacter mangrovi gen. nov., sp. nov. isolated from mangrove sediment, a denitrifying betaproteobacterium.</title>
        <authorList>
            <person name="Liao H."/>
            <person name="Tian Y."/>
        </authorList>
    </citation>
    <scope>NUCLEOTIDE SEQUENCE [LARGE SCALE GENOMIC DNA]</scope>
    <source>
        <strain evidence="6 7">M9-3-2</strain>
    </source>
</reference>
<dbReference type="AlphaFoldDB" id="A0A6C1AY95"/>
<evidence type="ECO:0000259" key="5">
    <source>
        <dbReference type="PROSITE" id="PS51379"/>
    </source>
</evidence>
<dbReference type="InterPro" id="IPR050572">
    <property type="entry name" value="Fe-S_Ferredoxin"/>
</dbReference>
<dbReference type="GO" id="GO:0051539">
    <property type="term" value="F:4 iron, 4 sulfur cluster binding"/>
    <property type="evidence" value="ECO:0007669"/>
    <property type="project" value="UniProtKB-KW"/>
</dbReference>
<dbReference type="Proteomes" id="UP000501991">
    <property type="component" value="Chromosome"/>
</dbReference>
<keyword evidence="4" id="KW-0411">Iron-sulfur</keyword>
<feature type="domain" description="4Fe-4S ferredoxin-type" evidence="5">
    <location>
        <begin position="322"/>
        <end position="351"/>
    </location>
</feature>
<gene>
    <name evidence="6" type="ORF">G3580_00945</name>
</gene>
<evidence type="ECO:0000256" key="3">
    <source>
        <dbReference type="ARBA" id="ARBA00023004"/>
    </source>
</evidence>
<dbReference type="PROSITE" id="PS00198">
    <property type="entry name" value="4FE4S_FER_1"/>
    <property type="match status" value="3"/>
</dbReference>
<dbReference type="KEGG" id="azq:G3580_00945"/>